<sequence length="155" mass="18542">LSERQVERWLCLRRSQDKPSTLTKFCETWCQCLYYTFSFSYGVFCLWEKPWLCDINHSWYGYPHQSITSHFWWYYMISLAVSKIFDIKWKDFWQKFIHHIATICLTGFSWMCNLHRIGTLVLLTHECSDISVNLPICHCITVSTVCLTNIFSVLT</sequence>
<dbReference type="GO" id="GO:0050291">
    <property type="term" value="F:sphingosine N-acyltransferase activity"/>
    <property type="evidence" value="ECO:0007669"/>
    <property type="project" value="InterPro"/>
</dbReference>
<evidence type="ECO:0000256" key="4">
    <source>
        <dbReference type="ARBA" id="ARBA00022692"/>
    </source>
</evidence>
<dbReference type="AlphaFoldDB" id="A0A2J7RBC0"/>
<comment type="subcellular location">
    <subcellularLocation>
        <location evidence="1">Membrane</location>
        <topology evidence="1">Multi-pass membrane protein</topology>
    </subcellularLocation>
</comment>
<dbReference type="STRING" id="105785.A0A2J7RBC0"/>
<dbReference type="OrthoDB" id="537032at2759"/>
<dbReference type="UniPathway" id="UPA00222"/>
<keyword evidence="6" id="KW-0472">Membrane</keyword>
<keyword evidence="9" id="KW-1185">Reference proteome</keyword>
<dbReference type="InterPro" id="IPR016439">
    <property type="entry name" value="Lag1/Lac1-like"/>
</dbReference>
<accession>A0A2J7RBC0</accession>
<evidence type="ECO:0000256" key="1">
    <source>
        <dbReference type="ARBA" id="ARBA00004141"/>
    </source>
</evidence>
<gene>
    <name evidence="8" type="ORF">B7P43_G15251</name>
</gene>
<dbReference type="InParanoid" id="A0A2J7RBC0"/>
<dbReference type="InterPro" id="IPR006634">
    <property type="entry name" value="TLC-dom"/>
</dbReference>
<comment type="pathway">
    <text evidence="2">Lipid metabolism; sphingolipid metabolism.</text>
</comment>
<dbReference type="PANTHER" id="PTHR12560:SF0">
    <property type="entry name" value="LD18904P"/>
    <property type="match status" value="1"/>
</dbReference>
<dbReference type="Pfam" id="PF03798">
    <property type="entry name" value="TRAM_LAG1_CLN8"/>
    <property type="match status" value="1"/>
</dbReference>
<name>A0A2J7RBC0_9NEOP</name>
<organism evidence="8 9">
    <name type="scientific">Cryptotermes secundus</name>
    <dbReference type="NCBI Taxonomy" id="105785"/>
    <lineage>
        <taxon>Eukaryota</taxon>
        <taxon>Metazoa</taxon>
        <taxon>Ecdysozoa</taxon>
        <taxon>Arthropoda</taxon>
        <taxon>Hexapoda</taxon>
        <taxon>Insecta</taxon>
        <taxon>Pterygota</taxon>
        <taxon>Neoptera</taxon>
        <taxon>Polyneoptera</taxon>
        <taxon>Dictyoptera</taxon>
        <taxon>Blattodea</taxon>
        <taxon>Blattoidea</taxon>
        <taxon>Termitoidae</taxon>
        <taxon>Kalotermitidae</taxon>
        <taxon>Cryptotermitinae</taxon>
        <taxon>Cryptotermes</taxon>
    </lineage>
</organism>
<dbReference type="Proteomes" id="UP000235965">
    <property type="component" value="Unassembled WGS sequence"/>
</dbReference>
<dbReference type="EMBL" id="NEVH01005915">
    <property type="protein sequence ID" value="PNF38120.1"/>
    <property type="molecule type" value="Genomic_DNA"/>
</dbReference>
<keyword evidence="4" id="KW-0812">Transmembrane</keyword>
<dbReference type="GO" id="GO:0016020">
    <property type="term" value="C:membrane"/>
    <property type="evidence" value="ECO:0007669"/>
    <property type="project" value="UniProtKB-SubCell"/>
</dbReference>
<feature type="domain" description="TLC" evidence="7">
    <location>
        <begin position="24"/>
        <end position="134"/>
    </location>
</feature>
<evidence type="ECO:0000256" key="3">
    <source>
        <dbReference type="ARBA" id="ARBA00004991"/>
    </source>
</evidence>
<evidence type="ECO:0000313" key="8">
    <source>
        <dbReference type="EMBL" id="PNF38120.1"/>
    </source>
</evidence>
<keyword evidence="5" id="KW-1133">Transmembrane helix</keyword>
<feature type="non-terminal residue" evidence="8">
    <location>
        <position position="1"/>
    </location>
</feature>
<dbReference type="GO" id="GO:0046513">
    <property type="term" value="P:ceramide biosynthetic process"/>
    <property type="evidence" value="ECO:0007669"/>
    <property type="project" value="InterPro"/>
</dbReference>
<evidence type="ECO:0000313" key="9">
    <source>
        <dbReference type="Proteomes" id="UP000235965"/>
    </source>
</evidence>
<evidence type="ECO:0000259" key="7">
    <source>
        <dbReference type="Pfam" id="PF03798"/>
    </source>
</evidence>
<evidence type="ECO:0000256" key="2">
    <source>
        <dbReference type="ARBA" id="ARBA00004760"/>
    </source>
</evidence>
<protein>
    <recommendedName>
        <fullName evidence="7">TLC domain-containing protein</fullName>
    </recommendedName>
</protein>
<evidence type="ECO:0000256" key="5">
    <source>
        <dbReference type="ARBA" id="ARBA00022989"/>
    </source>
</evidence>
<reference evidence="8 9" key="1">
    <citation type="submission" date="2017-12" db="EMBL/GenBank/DDBJ databases">
        <title>Hemimetabolous genomes reveal molecular basis of termite eusociality.</title>
        <authorList>
            <person name="Harrison M.C."/>
            <person name="Jongepier E."/>
            <person name="Robertson H.M."/>
            <person name="Arning N."/>
            <person name="Bitard-Feildel T."/>
            <person name="Chao H."/>
            <person name="Childers C.P."/>
            <person name="Dinh H."/>
            <person name="Doddapaneni H."/>
            <person name="Dugan S."/>
            <person name="Gowin J."/>
            <person name="Greiner C."/>
            <person name="Han Y."/>
            <person name="Hu H."/>
            <person name="Hughes D.S.T."/>
            <person name="Huylmans A.-K."/>
            <person name="Kemena C."/>
            <person name="Kremer L.P.M."/>
            <person name="Lee S.L."/>
            <person name="Lopez-Ezquerra A."/>
            <person name="Mallet L."/>
            <person name="Monroy-Kuhn J.M."/>
            <person name="Moser A."/>
            <person name="Murali S.C."/>
            <person name="Muzny D.M."/>
            <person name="Otani S."/>
            <person name="Piulachs M.-D."/>
            <person name="Poelchau M."/>
            <person name="Qu J."/>
            <person name="Schaub F."/>
            <person name="Wada-Katsumata A."/>
            <person name="Worley K.C."/>
            <person name="Xie Q."/>
            <person name="Ylla G."/>
            <person name="Poulsen M."/>
            <person name="Gibbs R.A."/>
            <person name="Schal C."/>
            <person name="Richards S."/>
            <person name="Belles X."/>
            <person name="Korb J."/>
            <person name="Bornberg-Bauer E."/>
        </authorList>
    </citation>
    <scope>NUCLEOTIDE SEQUENCE [LARGE SCALE GENOMIC DNA]</scope>
    <source>
        <tissue evidence="8">Whole body</tissue>
    </source>
</reference>
<comment type="caution">
    <text evidence="8">The sequence shown here is derived from an EMBL/GenBank/DDBJ whole genome shotgun (WGS) entry which is preliminary data.</text>
</comment>
<proteinExistence type="predicted"/>
<evidence type="ECO:0000256" key="6">
    <source>
        <dbReference type="ARBA" id="ARBA00023136"/>
    </source>
</evidence>
<dbReference type="PANTHER" id="PTHR12560">
    <property type="entry name" value="LONGEVITY ASSURANCE FACTOR 1 LAG1"/>
    <property type="match status" value="1"/>
</dbReference>
<comment type="pathway">
    <text evidence="3">Sphingolipid metabolism.</text>
</comment>